<evidence type="ECO:0000313" key="12">
    <source>
        <dbReference type="EMBL" id="MFC4494334.1"/>
    </source>
</evidence>
<reference evidence="13" key="1">
    <citation type="journal article" date="2019" name="Int. J. Syst. Evol. Microbiol.">
        <title>The Global Catalogue of Microorganisms (GCM) 10K type strain sequencing project: providing services to taxonomists for standard genome sequencing and annotation.</title>
        <authorList>
            <consortium name="The Broad Institute Genomics Platform"/>
            <consortium name="The Broad Institute Genome Sequencing Center for Infectious Disease"/>
            <person name="Wu L."/>
            <person name="Ma J."/>
        </authorList>
    </citation>
    <scope>NUCLEOTIDE SEQUENCE [LARGE SCALE GENOMIC DNA]</scope>
    <source>
        <strain evidence="13">CGMCC 4.7357</strain>
    </source>
</reference>
<evidence type="ECO:0000256" key="8">
    <source>
        <dbReference type="ARBA" id="ARBA00023136"/>
    </source>
</evidence>
<dbReference type="NCBIfam" id="NF003716">
    <property type="entry name" value="PRK05326.1-3"/>
    <property type="match status" value="1"/>
</dbReference>
<evidence type="ECO:0000256" key="6">
    <source>
        <dbReference type="ARBA" id="ARBA00022989"/>
    </source>
</evidence>
<dbReference type="InterPro" id="IPR006037">
    <property type="entry name" value="RCK_C"/>
</dbReference>
<evidence type="ECO:0000256" key="3">
    <source>
        <dbReference type="ARBA" id="ARBA00022449"/>
    </source>
</evidence>
<evidence type="ECO:0000256" key="1">
    <source>
        <dbReference type="ARBA" id="ARBA00004651"/>
    </source>
</evidence>
<feature type="transmembrane region" description="Helical" evidence="10">
    <location>
        <begin position="377"/>
        <end position="399"/>
    </location>
</feature>
<keyword evidence="8 10" id="KW-0472">Membrane</keyword>
<evidence type="ECO:0000256" key="5">
    <source>
        <dbReference type="ARBA" id="ARBA00022692"/>
    </source>
</evidence>
<dbReference type="Pfam" id="PF00999">
    <property type="entry name" value="Na_H_Exchanger"/>
    <property type="match status" value="1"/>
</dbReference>
<organism evidence="12 13">
    <name type="scientific">Streptomyces ovatisporus</name>
    <dbReference type="NCBI Taxonomy" id="1128682"/>
    <lineage>
        <taxon>Bacteria</taxon>
        <taxon>Bacillati</taxon>
        <taxon>Actinomycetota</taxon>
        <taxon>Actinomycetes</taxon>
        <taxon>Kitasatosporales</taxon>
        <taxon>Streptomycetaceae</taxon>
        <taxon>Streptomyces</taxon>
    </lineage>
</organism>
<dbReference type="PANTHER" id="PTHR32507:SF7">
    <property type="entry name" value="K(+)_H(+) ANTIPORTER NHAP2"/>
    <property type="match status" value="1"/>
</dbReference>
<dbReference type="InterPro" id="IPR036721">
    <property type="entry name" value="RCK_C_sf"/>
</dbReference>
<protein>
    <submittedName>
        <fullName evidence="12">Potassium/proton antiporter</fullName>
    </submittedName>
</protein>
<keyword evidence="6 10" id="KW-1133">Transmembrane helix</keyword>
<sequence length="551" mass="58112">MADLQGTSPRSGKDLPLTVDRLNQLLLLSTLVLLFAVAAVRLSSRSGLPSLLVYLGIGIAIGQDGLGVQFDDTALTRTLGYAALVVILTEGGLSTKWREIRPAVPAAAVLSTVGVAVSVAVTASAAHYLVGLNWQTSLLMGAVVSSTDAAAVFSVLRKVPLPKRLTGVLEAESGFNDAPVVILVVSLSAHDFASVHWYVLVAEIALELAIGLIVGLAVGKLGELGLGRVALPSSGLYPIAVMALCVLSYAGGAIAHGSGFLAVYVTSLILGNARLPHRPAVRGFADGLAWIAQIGLFVLLGLLVTPHDLLDDVAPAIVVGLVLTVIARPLSVVCSMLPFDQRWRDQALLSWAGLRGAVPIVLATIPRVAEVRDSERIFNIVFVLVIIFTAVQGPTLPWLARKLQLGDSEEPLDIDIESAPLERLRGHLLSVAVPGHSKMHGVEVGELRLPPGAAVTLVVRDGNSFVPLPTTMLQHGDELLVVATDPVRDAAEQRLLDVGQGGKLAGWLKPDREGRAGSRDTRGPRRRRDSGSGPGPRDSGGSRKPWDLRKH</sequence>
<dbReference type="InterPro" id="IPR006153">
    <property type="entry name" value="Cation/H_exchanger_TM"/>
</dbReference>
<feature type="region of interest" description="Disordered" evidence="9">
    <location>
        <begin position="503"/>
        <end position="551"/>
    </location>
</feature>
<dbReference type="PROSITE" id="PS51202">
    <property type="entry name" value="RCK_C"/>
    <property type="match status" value="1"/>
</dbReference>
<name>A0ABV9A5R0_9ACTN</name>
<keyword evidence="13" id="KW-1185">Reference proteome</keyword>
<dbReference type="Pfam" id="PF02080">
    <property type="entry name" value="TrkA_C"/>
    <property type="match status" value="1"/>
</dbReference>
<keyword evidence="3" id="KW-0050">Antiport</keyword>
<feature type="compositionally biased region" description="Basic and acidic residues" evidence="9">
    <location>
        <begin position="509"/>
        <end position="523"/>
    </location>
</feature>
<gene>
    <name evidence="12" type="ORF">ACFPA8_09335</name>
</gene>
<dbReference type="SUPFAM" id="SSF116726">
    <property type="entry name" value="TrkA C-terminal domain-like"/>
    <property type="match status" value="1"/>
</dbReference>
<feature type="transmembrane region" description="Helical" evidence="10">
    <location>
        <begin position="25"/>
        <end position="44"/>
    </location>
</feature>
<feature type="transmembrane region" description="Helical" evidence="10">
    <location>
        <begin position="197"/>
        <end position="219"/>
    </location>
</feature>
<evidence type="ECO:0000256" key="4">
    <source>
        <dbReference type="ARBA" id="ARBA00022475"/>
    </source>
</evidence>
<feature type="transmembrane region" description="Helical" evidence="10">
    <location>
        <begin position="239"/>
        <end position="271"/>
    </location>
</feature>
<evidence type="ECO:0000256" key="2">
    <source>
        <dbReference type="ARBA" id="ARBA00022448"/>
    </source>
</evidence>
<feature type="transmembrane region" description="Helical" evidence="10">
    <location>
        <begin position="105"/>
        <end position="130"/>
    </location>
</feature>
<evidence type="ECO:0000256" key="10">
    <source>
        <dbReference type="SAM" id="Phobius"/>
    </source>
</evidence>
<feature type="domain" description="RCK C-terminal" evidence="11">
    <location>
        <begin position="416"/>
        <end position="497"/>
    </location>
</feature>
<evidence type="ECO:0000313" key="13">
    <source>
        <dbReference type="Proteomes" id="UP001595997"/>
    </source>
</evidence>
<feature type="transmembrane region" description="Helical" evidence="10">
    <location>
        <begin position="74"/>
        <end position="93"/>
    </location>
</feature>
<dbReference type="Gene3D" id="3.30.70.1450">
    <property type="entry name" value="Regulator of K+ conductance, C-terminal domain"/>
    <property type="match status" value="1"/>
</dbReference>
<comment type="subcellular location">
    <subcellularLocation>
        <location evidence="1">Cell membrane</location>
        <topology evidence="1">Multi-pass membrane protein</topology>
    </subcellularLocation>
</comment>
<dbReference type="Gene3D" id="1.20.1530.20">
    <property type="match status" value="1"/>
</dbReference>
<dbReference type="EMBL" id="JBHSFH010000005">
    <property type="protein sequence ID" value="MFC4494334.1"/>
    <property type="molecule type" value="Genomic_DNA"/>
</dbReference>
<dbReference type="InterPro" id="IPR038770">
    <property type="entry name" value="Na+/solute_symporter_sf"/>
</dbReference>
<keyword evidence="7" id="KW-0406">Ion transport</keyword>
<dbReference type="NCBIfam" id="NF003715">
    <property type="entry name" value="PRK05326.1-2"/>
    <property type="match status" value="1"/>
</dbReference>
<keyword evidence="2" id="KW-0813">Transport</keyword>
<proteinExistence type="predicted"/>
<feature type="transmembrane region" description="Helical" evidence="10">
    <location>
        <begin position="283"/>
        <end position="304"/>
    </location>
</feature>
<dbReference type="PANTHER" id="PTHR32507">
    <property type="entry name" value="NA(+)/H(+) ANTIPORTER 1"/>
    <property type="match status" value="1"/>
</dbReference>
<feature type="transmembrane region" description="Helical" evidence="10">
    <location>
        <begin position="316"/>
        <end position="336"/>
    </location>
</feature>
<dbReference type="RefSeq" id="WP_386445182.1">
    <property type="nucleotide sequence ID" value="NZ_JBHSFH010000005.1"/>
</dbReference>
<feature type="transmembrane region" description="Helical" evidence="10">
    <location>
        <begin position="136"/>
        <end position="156"/>
    </location>
</feature>
<feature type="compositionally biased region" description="Basic and acidic residues" evidence="9">
    <location>
        <begin position="540"/>
        <end position="551"/>
    </location>
</feature>
<keyword evidence="5 10" id="KW-0812">Transmembrane</keyword>
<comment type="caution">
    <text evidence="12">The sequence shown here is derived from an EMBL/GenBank/DDBJ whole genome shotgun (WGS) entry which is preliminary data.</text>
</comment>
<accession>A0ABV9A5R0</accession>
<evidence type="ECO:0000259" key="11">
    <source>
        <dbReference type="PROSITE" id="PS51202"/>
    </source>
</evidence>
<feature type="transmembrane region" description="Helical" evidence="10">
    <location>
        <begin position="51"/>
        <end position="68"/>
    </location>
</feature>
<evidence type="ECO:0000256" key="9">
    <source>
        <dbReference type="SAM" id="MobiDB-lite"/>
    </source>
</evidence>
<dbReference type="Proteomes" id="UP001595997">
    <property type="component" value="Unassembled WGS sequence"/>
</dbReference>
<keyword evidence="4" id="KW-1003">Cell membrane</keyword>
<evidence type="ECO:0000256" key="7">
    <source>
        <dbReference type="ARBA" id="ARBA00023065"/>
    </source>
</evidence>